<dbReference type="EMBL" id="MOAY01000030">
    <property type="protein sequence ID" value="ROM53420.1"/>
    <property type="molecule type" value="Genomic_DNA"/>
</dbReference>
<evidence type="ECO:0000313" key="1">
    <source>
        <dbReference type="EMBL" id="ROM53420.1"/>
    </source>
</evidence>
<protein>
    <submittedName>
        <fullName evidence="1">Uncharacterized protein</fullName>
    </submittedName>
</protein>
<comment type="caution">
    <text evidence="1">The sequence shown here is derived from an EMBL/GenBank/DDBJ whole genome shotgun (WGS) entry which is preliminary data.</text>
</comment>
<proteinExistence type="predicted"/>
<reference evidence="1 2" key="1">
    <citation type="submission" date="2016-10" db="EMBL/GenBank/DDBJ databases">
        <title>Comparative genome analysis of multiple Pseudomonas spp. focuses on biocontrol and plant growth promoting traits.</title>
        <authorList>
            <person name="Tao X.-Y."/>
            <person name="Taylor C.G."/>
        </authorList>
    </citation>
    <scope>NUCLEOTIDE SEQUENCE [LARGE SCALE GENOMIC DNA]</scope>
    <source>
        <strain evidence="1 2">29G9</strain>
    </source>
</reference>
<accession>A0A423FAT4</accession>
<name>A0A423FAT4_9PSED</name>
<dbReference type="RefSeq" id="WP_123715508.1">
    <property type="nucleotide sequence ID" value="NZ_MOAY01000030.1"/>
</dbReference>
<dbReference type="AlphaFoldDB" id="A0A423FAT4"/>
<dbReference type="Proteomes" id="UP000284656">
    <property type="component" value="Unassembled WGS sequence"/>
</dbReference>
<sequence length="100" mass="11174">MSTALIDIHQVRRRLTTIIDNVERYISRSLRPLPSQQQALTPAIIEAAATSVTSLLTGTVYQWLLSRTEINLLQLPQMLERVIRGLLISIDVGPTAQRPA</sequence>
<organism evidence="1 2">
    <name type="scientific">Pseudomonas poae</name>
    <dbReference type="NCBI Taxonomy" id="200451"/>
    <lineage>
        <taxon>Bacteria</taxon>
        <taxon>Pseudomonadati</taxon>
        <taxon>Pseudomonadota</taxon>
        <taxon>Gammaproteobacteria</taxon>
        <taxon>Pseudomonadales</taxon>
        <taxon>Pseudomonadaceae</taxon>
        <taxon>Pseudomonas</taxon>
    </lineage>
</organism>
<evidence type="ECO:0000313" key="2">
    <source>
        <dbReference type="Proteomes" id="UP000284656"/>
    </source>
</evidence>
<gene>
    <name evidence="1" type="ORF">BK648_07700</name>
</gene>